<name>A0A0E9W7F4_ANGAN</name>
<protein>
    <submittedName>
        <fullName evidence="1">Uncharacterized protein</fullName>
    </submittedName>
</protein>
<organism evidence="1">
    <name type="scientific">Anguilla anguilla</name>
    <name type="common">European freshwater eel</name>
    <name type="synonym">Muraena anguilla</name>
    <dbReference type="NCBI Taxonomy" id="7936"/>
    <lineage>
        <taxon>Eukaryota</taxon>
        <taxon>Metazoa</taxon>
        <taxon>Chordata</taxon>
        <taxon>Craniata</taxon>
        <taxon>Vertebrata</taxon>
        <taxon>Euteleostomi</taxon>
        <taxon>Actinopterygii</taxon>
        <taxon>Neopterygii</taxon>
        <taxon>Teleostei</taxon>
        <taxon>Anguilliformes</taxon>
        <taxon>Anguillidae</taxon>
        <taxon>Anguilla</taxon>
    </lineage>
</organism>
<dbReference type="AlphaFoldDB" id="A0A0E9W7F4"/>
<evidence type="ECO:0000313" key="1">
    <source>
        <dbReference type="EMBL" id="JAH86282.1"/>
    </source>
</evidence>
<sequence>MFQGHFVGFDKVVLASFSRQSKPVSRSSCLKKVACRVTRTVGIVSHAFCYFCMHFFFF</sequence>
<reference evidence="1" key="2">
    <citation type="journal article" date="2015" name="Fish Shellfish Immunol.">
        <title>Early steps in the European eel (Anguilla anguilla)-Vibrio vulnificus interaction in the gills: Role of the RtxA13 toxin.</title>
        <authorList>
            <person name="Callol A."/>
            <person name="Pajuelo D."/>
            <person name="Ebbesson L."/>
            <person name="Teles M."/>
            <person name="MacKenzie S."/>
            <person name="Amaro C."/>
        </authorList>
    </citation>
    <scope>NUCLEOTIDE SEQUENCE</scope>
</reference>
<accession>A0A0E9W7F4</accession>
<reference evidence="1" key="1">
    <citation type="submission" date="2014-11" db="EMBL/GenBank/DDBJ databases">
        <authorList>
            <person name="Amaro Gonzalez C."/>
        </authorList>
    </citation>
    <scope>NUCLEOTIDE SEQUENCE</scope>
</reference>
<proteinExistence type="predicted"/>
<dbReference type="EMBL" id="GBXM01022295">
    <property type="protein sequence ID" value="JAH86282.1"/>
    <property type="molecule type" value="Transcribed_RNA"/>
</dbReference>